<dbReference type="Proteomes" id="UP001057402">
    <property type="component" value="Chromosome 12"/>
</dbReference>
<organism evidence="1 2">
    <name type="scientific">Melastoma candidum</name>
    <dbReference type="NCBI Taxonomy" id="119954"/>
    <lineage>
        <taxon>Eukaryota</taxon>
        <taxon>Viridiplantae</taxon>
        <taxon>Streptophyta</taxon>
        <taxon>Embryophyta</taxon>
        <taxon>Tracheophyta</taxon>
        <taxon>Spermatophyta</taxon>
        <taxon>Magnoliopsida</taxon>
        <taxon>eudicotyledons</taxon>
        <taxon>Gunneridae</taxon>
        <taxon>Pentapetalae</taxon>
        <taxon>rosids</taxon>
        <taxon>malvids</taxon>
        <taxon>Myrtales</taxon>
        <taxon>Melastomataceae</taxon>
        <taxon>Melastomatoideae</taxon>
        <taxon>Melastomateae</taxon>
        <taxon>Melastoma</taxon>
    </lineage>
</organism>
<gene>
    <name evidence="1" type="ORF">MLD38_039432</name>
</gene>
<comment type="caution">
    <text evidence="1">The sequence shown here is derived from an EMBL/GenBank/DDBJ whole genome shotgun (WGS) entry which is preliminary data.</text>
</comment>
<accession>A0ACB9L226</accession>
<proteinExistence type="predicted"/>
<protein>
    <submittedName>
        <fullName evidence="1">Uncharacterized protein</fullName>
    </submittedName>
</protein>
<evidence type="ECO:0000313" key="2">
    <source>
        <dbReference type="Proteomes" id="UP001057402"/>
    </source>
</evidence>
<evidence type="ECO:0000313" key="1">
    <source>
        <dbReference type="EMBL" id="KAI4303844.1"/>
    </source>
</evidence>
<reference evidence="2" key="1">
    <citation type="journal article" date="2023" name="Front. Plant Sci.">
        <title>Chromosomal-level genome assembly of Melastoma candidum provides insights into trichome evolution.</title>
        <authorList>
            <person name="Zhong Y."/>
            <person name="Wu W."/>
            <person name="Sun C."/>
            <person name="Zou P."/>
            <person name="Liu Y."/>
            <person name="Dai S."/>
            <person name="Zhou R."/>
        </authorList>
    </citation>
    <scope>NUCLEOTIDE SEQUENCE [LARGE SCALE GENOMIC DNA]</scope>
</reference>
<name>A0ACB9L226_9MYRT</name>
<dbReference type="EMBL" id="CM042891">
    <property type="protein sequence ID" value="KAI4303844.1"/>
    <property type="molecule type" value="Genomic_DNA"/>
</dbReference>
<sequence>MALLTHPHFQGSYVSLPSRPSSPGRRFTLKRCVVKVHVLAIGKGDRYFSPKRQSSLRLWAPCSSLLLPKSLRISSFKGTAHNDDSSAKTHGCQVSSNSLNLSYVSTDGDGNVMGSPKAHDVPVSYTSEANSVANSPAFQKLFRKWLSVLRTLFRTANG</sequence>
<keyword evidence="2" id="KW-1185">Reference proteome</keyword>